<evidence type="ECO:0000313" key="1">
    <source>
        <dbReference type="EMBL" id="JAE28427.1"/>
    </source>
</evidence>
<dbReference type="EMBL" id="GBRH01169469">
    <property type="protein sequence ID" value="JAE28427.1"/>
    <property type="molecule type" value="Transcribed_RNA"/>
</dbReference>
<organism evidence="1">
    <name type="scientific">Arundo donax</name>
    <name type="common">Giant reed</name>
    <name type="synonym">Donax arundinaceus</name>
    <dbReference type="NCBI Taxonomy" id="35708"/>
    <lineage>
        <taxon>Eukaryota</taxon>
        <taxon>Viridiplantae</taxon>
        <taxon>Streptophyta</taxon>
        <taxon>Embryophyta</taxon>
        <taxon>Tracheophyta</taxon>
        <taxon>Spermatophyta</taxon>
        <taxon>Magnoliopsida</taxon>
        <taxon>Liliopsida</taxon>
        <taxon>Poales</taxon>
        <taxon>Poaceae</taxon>
        <taxon>PACMAD clade</taxon>
        <taxon>Arundinoideae</taxon>
        <taxon>Arundineae</taxon>
        <taxon>Arundo</taxon>
    </lineage>
</organism>
<reference evidence="1" key="2">
    <citation type="journal article" date="2015" name="Data Brief">
        <title>Shoot transcriptome of the giant reed, Arundo donax.</title>
        <authorList>
            <person name="Barrero R.A."/>
            <person name="Guerrero F.D."/>
            <person name="Moolhuijzen P."/>
            <person name="Goolsby J.A."/>
            <person name="Tidwell J."/>
            <person name="Bellgard S.E."/>
            <person name="Bellgard M.I."/>
        </authorList>
    </citation>
    <scope>NUCLEOTIDE SEQUENCE</scope>
    <source>
        <tissue evidence="1">Shoot tissue taken approximately 20 cm above the soil surface</tissue>
    </source>
</reference>
<name>A0A0A9GV58_ARUDO</name>
<sequence length="22" mass="2624">MVGYCSHNFSCYYSHLHHVLLL</sequence>
<dbReference type="AlphaFoldDB" id="A0A0A9GV58"/>
<protein>
    <submittedName>
        <fullName evidence="1">Uncharacterized protein</fullName>
    </submittedName>
</protein>
<proteinExistence type="predicted"/>
<reference evidence="1" key="1">
    <citation type="submission" date="2014-09" db="EMBL/GenBank/DDBJ databases">
        <authorList>
            <person name="Magalhaes I.L.F."/>
            <person name="Oliveira U."/>
            <person name="Santos F.R."/>
            <person name="Vidigal T.H.D.A."/>
            <person name="Brescovit A.D."/>
            <person name="Santos A.J."/>
        </authorList>
    </citation>
    <scope>NUCLEOTIDE SEQUENCE</scope>
    <source>
        <tissue evidence="1">Shoot tissue taken approximately 20 cm above the soil surface</tissue>
    </source>
</reference>
<accession>A0A0A9GV58</accession>